<protein>
    <submittedName>
        <fullName evidence="11">Polar amino acid ABC transporter, inner membrane subunit</fullName>
    </submittedName>
</protein>
<dbReference type="Proteomes" id="UP000005496">
    <property type="component" value="Unassembled WGS sequence"/>
</dbReference>
<evidence type="ECO:0000256" key="6">
    <source>
        <dbReference type="ARBA" id="ARBA00022692"/>
    </source>
</evidence>
<dbReference type="Gene3D" id="1.10.3720.10">
    <property type="entry name" value="MetI-like"/>
    <property type="match status" value="1"/>
</dbReference>
<evidence type="ECO:0000256" key="7">
    <source>
        <dbReference type="ARBA" id="ARBA00022989"/>
    </source>
</evidence>
<sequence length="231" mass="25340">MSFFDLHGYGWLLLQGAKLTLYVGLCSMVLAMGLGLIGVLCKFSRSSLVRFAADTYTTVIRGIPELILILLVYYGVPTLIQDVSAKFGQPVYISFDPFVAGVATIGFIYGAFSTEVFRGAYLAVPRGQVEAARACGMSPALTFRRVVLPQMMRFALPGLGNVWMVLIKATALISVIQLPELMRNADIAARATREPFTFFFAASLIYLFITIGSNLVQQWAEKRASRGIITD</sequence>
<feature type="transmembrane region" description="Helical" evidence="9">
    <location>
        <begin position="62"/>
        <end position="80"/>
    </location>
</feature>
<reference evidence="11" key="1">
    <citation type="submission" date="2010-05" db="EMBL/GenBank/DDBJ databases">
        <title>The draft genome of Desulfonatronospira thiodismutans ASO3-1.</title>
        <authorList>
            <consortium name="US DOE Joint Genome Institute (JGI-PGF)"/>
            <person name="Lucas S."/>
            <person name="Copeland A."/>
            <person name="Lapidus A."/>
            <person name="Cheng J.-F."/>
            <person name="Bruce D."/>
            <person name="Goodwin L."/>
            <person name="Pitluck S."/>
            <person name="Chertkov O."/>
            <person name="Brettin T."/>
            <person name="Detter J.C."/>
            <person name="Han C."/>
            <person name="Land M.L."/>
            <person name="Hauser L."/>
            <person name="Kyrpides N."/>
            <person name="Mikhailova N."/>
            <person name="Muyzer G."/>
            <person name="Woyke T."/>
        </authorList>
    </citation>
    <scope>NUCLEOTIDE SEQUENCE [LARGE SCALE GENOMIC DNA]</scope>
    <source>
        <strain evidence="11">ASO3-1</strain>
    </source>
</reference>
<dbReference type="InterPro" id="IPR010065">
    <property type="entry name" value="AA_ABC_transptr_permease_3TM"/>
</dbReference>
<dbReference type="GO" id="GO:0022857">
    <property type="term" value="F:transmembrane transporter activity"/>
    <property type="evidence" value="ECO:0007669"/>
    <property type="project" value="InterPro"/>
</dbReference>
<dbReference type="InterPro" id="IPR035906">
    <property type="entry name" value="MetI-like_sf"/>
</dbReference>
<dbReference type="EMBL" id="ACJN02000002">
    <property type="protein sequence ID" value="EFI35073.1"/>
    <property type="molecule type" value="Genomic_DNA"/>
</dbReference>
<feature type="domain" description="ABC transmembrane type-1" evidence="10">
    <location>
        <begin position="17"/>
        <end position="217"/>
    </location>
</feature>
<proteinExistence type="inferred from homology"/>
<dbReference type="PANTHER" id="PTHR30133">
    <property type="entry name" value="CATIONIC AMINO ACID TRANSPORTER, MEMBRANE COMPONENT"/>
    <property type="match status" value="1"/>
</dbReference>
<name>D6SQP7_9BACT</name>
<evidence type="ECO:0000256" key="3">
    <source>
        <dbReference type="ARBA" id="ARBA00022448"/>
    </source>
</evidence>
<evidence type="ECO:0000259" key="10">
    <source>
        <dbReference type="PROSITE" id="PS50928"/>
    </source>
</evidence>
<dbReference type="SUPFAM" id="SSF161098">
    <property type="entry name" value="MetI-like"/>
    <property type="match status" value="1"/>
</dbReference>
<feature type="transmembrane region" description="Helical" evidence="9">
    <location>
        <begin position="154"/>
        <end position="176"/>
    </location>
</feature>
<dbReference type="Pfam" id="PF00528">
    <property type="entry name" value="BPD_transp_1"/>
    <property type="match status" value="1"/>
</dbReference>
<dbReference type="eggNOG" id="COG4215">
    <property type="taxonomic scope" value="Bacteria"/>
</dbReference>
<dbReference type="CDD" id="cd06261">
    <property type="entry name" value="TM_PBP2"/>
    <property type="match status" value="1"/>
</dbReference>
<evidence type="ECO:0000313" key="12">
    <source>
        <dbReference type="Proteomes" id="UP000005496"/>
    </source>
</evidence>
<keyword evidence="7 9" id="KW-1133">Transmembrane helix</keyword>
<dbReference type="GO" id="GO:0043190">
    <property type="term" value="C:ATP-binding cassette (ABC) transporter complex"/>
    <property type="evidence" value="ECO:0007669"/>
    <property type="project" value="InterPro"/>
</dbReference>
<accession>D6SQP7</accession>
<evidence type="ECO:0000256" key="4">
    <source>
        <dbReference type="ARBA" id="ARBA00022475"/>
    </source>
</evidence>
<dbReference type="PROSITE" id="PS50928">
    <property type="entry name" value="ABC_TM1"/>
    <property type="match status" value="1"/>
</dbReference>
<keyword evidence="8 9" id="KW-0472">Membrane</keyword>
<feature type="transmembrane region" description="Helical" evidence="9">
    <location>
        <begin position="196"/>
        <end position="216"/>
    </location>
</feature>
<keyword evidence="5" id="KW-0997">Cell inner membrane</keyword>
<dbReference type="RefSeq" id="WP_008870387.1">
    <property type="nucleotide sequence ID" value="NZ_ACJN02000002.1"/>
</dbReference>
<evidence type="ECO:0000256" key="1">
    <source>
        <dbReference type="ARBA" id="ARBA00004429"/>
    </source>
</evidence>
<keyword evidence="3 9" id="KW-0813">Transport</keyword>
<feature type="transmembrane region" description="Helical" evidence="9">
    <location>
        <begin position="20"/>
        <end position="41"/>
    </location>
</feature>
<dbReference type="OrthoDB" id="3181282at2"/>
<keyword evidence="6 9" id="KW-0812">Transmembrane</keyword>
<comment type="similarity">
    <text evidence="2">Belongs to the binding-protein-dependent transport system permease family. HisMQ subfamily.</text>
</comment>
<dbReference type="AlphaFoldDB" id="D6SQP7"/>
<gene>
    <name evidence="11" type="ORF">Dthio_PD2467</name>
</gene>
<dbReference type="InterPro" id="IPR000515">
    <property type="entry name" value="MetI-like"/>
</dbReference>
<keyword evidence="4" id="KW-1003">Cell membrane</keyword>
<comment type="caution">
    <text evidence="11">The sequence shown here is derived from an EMBL/GenBank/DDBJ whole genome shotgun (WGS) entry which is preliminary data.</text>
</comment>
<organism evidence="11 12">
    <name type="scientific">Desulfonatronospira thiodismutans ASO3-1</name>
    <dbReference type="NCBI Taxonomy" id="555779"/>
    <lineage>
        <taxon>Bacteria</taxon>
        <taxon>Pseudomonadati</taxon>
        <taxon>Thermodesulfobacteriota</taxon>
        <taxon>Desulfovibrionia</taxon>
        <taxon>Desulfovibrionales</taxon>
        <taxon>Desulfonatronovibrionaceae</taxon>
        <taxon>Desulfonatronospira</taxon>
    </lineage>
</organism>
<dbReference type="InterPro" id="IPR051613">
    <property type="entry name" value="ABC_transp_permease_HisMQ"/>
</dbReference>
<evidence type="ECO:0000313" key="11">
    <source>
        <dbReference type="EMBL" id="EFI35073.1"/>
    </source>
</evidence>
<evidence type="ECO:0000256" key="9">
    <source>
        <dbReference type="RuleBase" id="RU363032"/>
    </source>
</evidence>
<comment type="subcellular location">
    <subcellularLocation>
        <location evidence="1">Cell inner membrane</location>
        <topology evidence="1">Multi-pass membrane protein</topology>
    </subcellularLocation>
    <subcellularLocation>
        <location evidence="9">Cell membrane</location>
        <topology evidence="9">Multi-pass membrane protein</topology>
    </subcellularLocation>
</comment>
<evidence type="ECO:0000256" key="8">
    <source>
        <dbReference type="ARBA" id="ARBA00023136"/>
    </source>
</evidence>
<feature type="transmembrane region" description="Helical" evidence="9">
    <location>
        <begin position="92"/>
        <end position="112"/>
    </location>
</feature>
<dbReference type="NCBIfam" id="TIGR01726">
    <property type="entry name" value="HEQRo_perm_3TM"/>
    <property type="match status" value="1"/>
</dbReference>
<evidence type="ECO:0000256" key="2">
    <source>
        <dbReference type="ARBA" id="ARBA00010072"/>
    </source>
</evidence>
<keyword evidence="12" id="KW-1185">Reference proteome</keyword>
<evidence type="ECO:0000256" key="5">
    <source>
        <dbReference type="ARBA" id="ARBA00022519"/>
    </source>
</evidence>